<protein>
    <recommendedName>
        <fullName evidence="7">Tat pathway signal sequence</fullName>
    </recommendedName>
</protein>
<keyword evidence="1" id="KW-0175">Coiled coil</keyword>
<reference evidence="5 6" key="1">
    <citation type="submission" date="2024-03" db="EMBL/GenBank/DDBJ databases">
        <title>A high-quality draft genome sequence of Diaporthe vaccinii, a causative agent of upright dieback and viscid rot disease in cranberry plants.</title>
        <authorList>
            <person name="Sarrasin M."/>
            <person name="Lang B.F."/>
            <person name="Burger G."/>
        </authorList>
    </citation>
    <scope>NUCLEOTIDE SEQUENCE [LARGE SCALE GENOMIC DNA]</scope>
    <source>
        <strain evidence="5 6">IS7</strain>
    </source>
</reference>
<evidence type="ECO:0000313" key="6">
    <source>
        <dbReference type="Proteomes" id="UP001600888"/>
    </source>
</evidence>
<dbReference type="Pfam" id="PF00350">
    <property type="entry name" value="Dynamin_N"/>
    <property type="match status" value="1"/>
</dbReference>
<name>A0ABR4EXQ7_9PEZI</name>
<evidence type="ECO:0000259" key="3">
    <source>
        <dbReference type="Pfam" id="PF00350"/>
    </source>
</evidence>
<dbReference type="InterPro" id="IPR056024">
    <property type="entry name" value="DUF7605"/>
</dbReference>
<feature type="region of interest" description="Disordered" evidence="2">
    <location>
        <begin position="526"/>
        <end position="552"/>
    </location>
</feature>
<dbReference type="PANTHER" id="PTHR36681:SF3">
    <property type="entry name" value="NUCLEAR GTPASE, GERMINAL CENTER-ASSOCIATED, TANDEM DUPLICATE 3"/>
    <property type="match status" value="1"/>
</dbReference>
<feature type="domain" description="DUF7605" evidence="4">
    <location>
        <begin position="703"/>
        <end position="866"/>
    </location>
</feature>
<comment type="caution">
    <text evidence="5">The sequence shown here is derived from an EMBL/GenBank/DDBJ whole genome shotgun (WGS) entry which is preliminary data.</text>
</comment>
<dbReference type="InterPro" id="IPR027417">
    <property type="entry name" value="P-loop_NTPase"/>
</dbReference>
<dbReference type="InterPro" id="IPR045063">
    <property type="entry name" value="Dynamin_N"/>
</dbReference>
<keyword evidence="6" id="KW-1185">Reference proteome</keyword>
<dbReference type="PANTHER" id="PTHR36681">
    <property type="entry name" value="NUCLEAR GTPASE, GERMINAL CENTER-ASSOCIATED, TANDEM DUPLICATE 3"/>
    <property type="match status" value="1"/>
</dbReference>
<feature type="coiled-coil region" evidence="1">
    <location>
        <begin position="363"/>
        <end position="390"/>
    </location>
</feature>
<evidence type="ECO:0000313" key="5">
    <source>
        <dbReference type="EMBL" id="KAL2287219.1"/>
    </source>
</evidence>
<evidence type="ECO:0000256" key="1">
    <source>
        <dbReference type="SAM" id="Coils"/>
    </source>
</evidence>
<dbReference type="Pfam" id="PF24564">
    <property type="entry name" value="DUF7605"/>
    <property type="match status" value="1"/>
</dbReference>
<dbReference type="EMBL" id="JBAWTH010000021">
    <property type="protein sequence ID" value="KAL2287219.1"/>
    <property type="molecule type" value="Genomic_DNA"/>
</dbReference>
<organism evidence="5 6">
    <name type="scientific">Diaporthe vaccinii</name>
    <dbReference type="NCBI Taxonomy" id="105482"/>
    <lineage>
        <taxon>Eukaryota</taxon>
        <taxon>Fungi</taxon>
        <taxon>Dikarya</taxon>
        <taxon>Ascomycota</taxon>
        <taxon>Pezizomycotina</taxon>
        <taxon>Sordariomycetes</taxon>
        <taxon>Sordariomycetidae</taxon>
        <taxon>Diaporthales</taxon>
        <taxon>Diaporthaceae</taxon>
        <taxon>Diaporthe</taxon>
        <taxon>Diaporthe eres species complex</taxon>
    </lineage>
</organism>
<evidence type="ECO:0008006" key="7">
    <source>
        <dbReference type="Google" id="ProtNLM"/>
    </source>
</evidence>
<evidence type="ECO:0000256" key="2">
    <source>
        <dbReference type="SAM" id="MobiDB-lite"/>
    </source>
</evidence>
<dbReference type="Proteomes" id="UP001600888">
    <property type="component" value="Unassembled WGS sequence"/>
</dbReference>
<dbReference type="SUPFAM" id="SSF52540">
    <property type="entry name" value="P-loop containing nucleoside triphosphate hydrolases"/>
    <property type="match status" value="1"/>
</dbReference>
<dbReference type="Gene3D" id="3.40.50.300">
    <property type="entry name" value="P-loop containing nucleotide triphosphate hydrolases"/>
    <property type="match status" value="1"/>
</dbReference>
<feature type="region of interest" description="Disordered" evidence="2">
    <location>
        <begin position="411"/>
        <end position="442"/>
    </location>
</feature>
<feature type="domain" description="Dynamin N-terminal" evidence="3">
    <location>
        <begin position="71"/>
        <end position="139"/>
    </location>
</feature>
<sequence length="940" mass="106271">MNSSFRHLEAAAAESKIEVLEKHRETAFTLTKALSDFLLTQENSTDDIHHWHQKLIRLSDDDQEKPPETLIMVVGSMGAGKSTAINALIDEARLLPTSGYDACTSVATEVRYNHSIDPDEAYRAEITFITKEELLNELLILREDVLSASEAAGGSSSAKAAAAAEYDDNSHAEIAWDKIQAVWPRLTRAELAAPDFDIHALLEDPFIGVCLGETHQVGHPTAAGLCRDLERFVANRDNAAFARRAEGVCAVQQFWPLVDKVNIFVKAEVLSTGAVIRDMPGGQDGNSARSARAAADGDKYDHLCVFVPIKRAISEQIVKKPFNDASTFKNWIKFDGRLDDITYVCTMTDDAIEIDRDAEEFGLAEHLDEARRLEQELDAREASLAGTREQLDALQVRSQLVEDTVESWMKSAGDKRKRGRTSETVREKRFRRNPLPSPPEGEIYTAKLDTVTTEEPIETLTSDLETEAGELATRIQYLEAECENLQRQLMQHNFFLRESCIEARNALTRSAIRRDFVHAARELLSRQGGSGSGVTDQELDDNNKLEPNPPMVHTVSASGYFESLKRHRRELQFWAANTVELSGIPAWRSHIEELTVPARRRKCQAFLRAVLRCCNHMAMWCDNGSGMSLTSEQEKQELARYKHDLGICVKRLGFQFEAFVDECREIFDQLFSEQIRTVLPKIIGSAIEVASTWPSRKRGDKMLTASSYRSACRKGGIYEGKGRAHKNPWNLNKDLTEPLIDEINYQCGNAFEKLLPAAFKTLKVKSAQVIYELSDEADQRMQPNMTDSARQKLRLQARAQIESIHDAVEDMRKSLMDEDTRGYMRNQLESAMKIEMRQTWKECVKITGPGSFQHQQATVDRHIRDRGAEMYTSASSRVERILRSRCVTMGHILQKLKRSVDKDMWHAYTTSIVARDDRNRAAREELRRLLVEADGHFQTS</sequence>
<proteinExistence type="predicted"/>
<accession>A0ABR4EXQ7</accession>
<gene>
    <name evidence="5" type="ORF">FJTKL_06204</name>
</gene>
<evidence type="ECO:0000259" key="4">
    <source>
        <dbReference type="Pfam" id="PF24564"/>
    </source>
</evidence>